<dbReference type="PIRSF" id="PIRSF029720">
    <property type="entry name" value="UCP029720"/>
    <property type="match status" value="1"/>
</dbReference>
<comment type="caution">
    <text evidence="2">The sequence shown here is derived from an EMBL/GenBank/DDBJ whole genome shotgun (WGS) entry which is preliminary data.</text>
</comment>
<dbReference type="AlphaFoldDB" id="A0A2J7TIM6"/>
<reference evidence="2 3" key="1">
    <citation type="submission" date="2017-10" db="EMBL/GenBank/DDBJ databases">
        <title>Genome announcement of Methylocella silvestris TVC from permafrost.</title>
        <authorList>
            <person name="Wang J."/>
            <person name="Geng K."/>
            <person name="Ul-Haque F."/>
            <person name="Crombie A.T."/>
            <person name="Street L.E."/>
            <person name="Wookey P.A."/>
            <person name="Murrell J.C."/>
            <person name="Pratscher J."/>
        </authorList>
    </citation>
    <scope>NUCLEOTIDE SEQUENCE [LARGE SCALE GENOMIC DNA]</scope>
    <source>
        <strain evidence="2 3">TVC</strain>
    </source>
</reference>
<organism evidence="2 3">
    <name type="scientific">Methylocella silvestris</name>
    <dbReference type="NCBI Taxonomy" id="199596"/>
    <lineage>
        <taxon>Bacteria</taxon>
        <taxon>Pseudomonadati</taxon>
        <taxon>Pseudomonadota</taxon>
        <taxon>Alphaproteobacteria</taxon>
        <taxon>Hyphomicrobiales</taxon>
        <taxon>Beijerinckiaceae</taxon>
        <taxon>Methylocella</taxon>
    </lineage>
</organism>
<protein>
    <recommendedName>
        <fullName evidence="4">Lipoprotein with Yx(FWY)xxD motif</fullName>
    </recommendedName>
</protein>
<feature type="chain" id="PRO_5014347439" description="Lipoprotein with Yx(FWY)xxD motif" evidence="1">
    <location>
        <begin position="29"/>
        <end position="134"/>
    </location>
</feature>
<dbReference type="InterPro" id="IPR014558">
    <property type="entry name" value="UCP029720"/>
</dbReference>
<dbReference type="GO" id="GO:0043448">
    <property type="term" value="P:alkane catabolic process"/>
    <property type="evidence" value="ECO:0007669"/>
    <property type="project" value="TreeGrafter"/>
</dbReference>
<gene>
    <name evidence="2" type="ORF">CR492_07965</name>
</gene>
<dbReference type="Pfam" id="PF03640">
    <property type="entry name" value="Lipoprotein_15"/>
    <property type="match status" value="2"/>
</dbReference>
<name>A0A2J7TIM6_METSI</name>
<keyword evidence="1" id="KW-0732">Signal</keyword>
<evidence type="ECO:0000313" key="2">
    <source>
        <dbReference type="EMBL" id="PNG26609.1"/>
    </source>
</evidence>
<dbReference type="OrthoDB" id="9800666at2"/>
<feature type="signal peptide" evidence="1">
    <location>
        <begin position="1"/>
        <end position="28"/>
    </location>
</feature>
<sequence>MTRTTLSNRLTRVVCGATLALAASGALAEAGPPAATGRTSKGPTLVDARGMSLYTFDKDAGGKSACNDGCAALWPPLPATAGATPRGDWTIISRDDGSRQWAYKGKPLYAFTQDAKAGDVVGDGYKSVWHIAKP</sequence>
<accession>A0A2J7TIM6</accession>
<dbReference type="Proteomes" id="UP000236286">
    <property type="component" value="Unassembled WGS sequence"/>
</dbReference>
<evidence type="ECO:0008006" key="4">
    <source>
        <dbReference type="Google" id="ProtNLM"/>
    </source>
</evidence>
<dbReference type="RefSeq" id="WP_102843205.1">
    <property type="nucleotide sequence ID" value="NZ_PDZR01000006.1"/>
</dbReference>
<dbReference type="PANTHER" id="PTHR39335:SF1">
    <property type="entry name" value="BLL4220 PROTEIN"/>
    <property type="match status" value="1"/>
</dbReference>
<evidence type="ECO:0000313" key="3">
    <source>
        <dbReference type="Proteomes" id="UP000236286"/>
    </source>
</evidence>
<evidence type="ECO:0000256" key="1">
    <source>
        <dbReference type="SAM" id="SignalP"/>
    </source>
</evidence>
<dbReference type="EMBL" id="PDZR01000006">
    <property type="protein sequence ID" value="PNG26609.1"/>
    <property type="molecule type" value="Genomic_DNA"/>
</dbReference>
<proteinExistence type="predicted"/>
<dbReference type="PANTHER" id="PTHR39335">
    <property type="entry name" value="BLL4220 PROTEIN"/>
    <property type="match status" value="1"/>
</dbReference>
<dbReference type="InterPro" id="IPR005297">
    <property type="entry name" value="Lipoprotein_repeat"/>
</dbReference>